<keyword evidence="2" id="KW-1185">Reference proteome</keyword>
<organism evidence="1 2">
    <name type="scientific">Pedobacter jeongneungensis</name>
    <dbReference type="NCBI Taxonomy" id="947309"/>
    <lineage>
        <taxon>Bacteria</taxon>
        <taxon>Pseudomonadati</taxon>
        <taxon>Bacteroidota</taxon>
        <taxon>Sphingobacteriia</taxon>
        <taxon>Sphingobacteriales</taxon>
        <taxon>Sphingobacteriaceae</taxon>
        <taxon>Pedobacter</taxon>
    </lineage>
</organism>
<name>A0ABP8B807_9SPHI</name>
<evidence type="ECO:0000313" key="1">
    <source>
        <dbReference type="EMBL" id="GAA4200377.1"/>
    </source>
</evidence>
<evidence type="ECO:0000313" key="2">
    <source>
        <dbReference type="Proteomes" id="UP001501772"/>
    </source>
</evidence>
<dbReference type="Proteomes" id="UP001501772">
    <property type="component" value="Unassembled WGS sequence"/>
</dbReference>
<proteinExistence type="predicted"/>
<protein>
    <submittedName>
        <fullName evidence="1">Uncharacterized protein</fullName>
    </submittedName>
</protein>
<dbReference type="RefSeq" id="WP_344850328.1">
    <property type="nucleotide sequence ID" value="NZ_BAABBY010000003.1"/>
</dbReference>
<accession>A0ABP8B807</accession>
<sequence>MKIFNVKPIIINEYIFNDEYLEESKTSRNYQSGFEITGEKVESLNTIFIKFSILYCVEHQEDEENIVTPTGPHTWDVQVSFTLGEEEFISYKSSCQFNFESEGFDADVVSLTEFLTDYQAHTKSFFSQYGYKPLIPIEEETRMLLTLKADAELAIENLRANDIYNF</sequence>
<dbReference type="EMBL" id="BAABBY010000003">
    <property type="protein sequence ID" value="GAA4200377.1"/>
    <property type="molecule type" value="Genomic_DNA"/>
</dbReference>
<gene>
    <name evidence="1" type="ORF">GCM10022289_12050</name>
</gene>
<comment type="caution">
    <text evidence="1">The sequence shown here is derived from an EMBL/GenBank/DDBJ whole genome shotgun (WGS) entry which is preliminary data.</text>
</comment>
<reference evidence="2" key="1">
    <citation type="journal article" date="2019" name="Int. J. Syst. Evol. Microbiol.">
        <title>The Global Catalogue of Microorganisms (GCM) 10K type strain sequencing project: providing services to taxonomists for standard genome sequencing and annotation.</title>
        <authorList>
            <consortium name="The Broad Institute Genomics Platform"/>
            <consortium name="The Broad Institute Genome Sequencing Center for Infectious Disease"/>
            <person name="Wu L."/>
            <person name="Ma J."/>
        </authorList>
    </citation>
    <scope>NUCLEOTIDE SEQUENCE [LARGE SCALE GENOMIC DNA]</scope>
    <source>
        <strain evidence="2">JCM 17626</strain>
    </source>
</reference>